<evidence type="ECO:0000313" key="2">
    <source>
        <dbReference type="EMBL" id="GAA5023642.1"/>
    </source>
</evidence>
<evidence type="ECO:0000313" key="3">
    <source>
        <dbReference type="Proteomes" id="UP001501759"/>
    </source>
</evidence>
<sequence length="93" mass="9962">MVVAECLGVLGGGSGRTAAPYLLSVRRRYQLSATHHSVNADKHMADPTSASSHGSPLPKWKISVKMTPQTNSLTRRSAMPIMLAVKNAEMTEA</sequence>
<comment type="caution">
    <text evidence="2">The sequence shown here is derived from an EMBL/GenBank/DDBJ whole genome shotgun (WGS) entry which is preliminary data.</text>
</comment>
<proteinExistence type="predicted"/>
<accession>A0ABP9J843</accession>
<dbReference type="Proteomes" id="UP001501759">
    <property type="component" value="Unassembled WGS sequence"/>
</dbReference>
<name>A0ABP9J843_9ACTN</name>
<evidence type="ECO:0000256" key="1">
    <source>
        <dbReference type="SAM" id="MobiDB-lite"/>
    </source>
</evidence>
<gene>
    <name evidence="2" type="ORF">GCM10023335_56580</name>
</gene>
<organism evidence="2 3">
    <name type="scientific">Streptomyces siamensis</name>
    <dbReference type="NCBI Taxonomy" id="1274986"/>
    <lineage>
        <taxon>Bacteria</taxon>
        <taxon>Bacillati</taxon>
        <taxon>Actinomycetota</taxon>
        <taxon>Actinomycetes</taxon>
        <taxon>Kitasatosporales</taxon>
        <taxon>Streptomycetaceae</taxon>
        <taxon>Streptomyces</taxon>
    </lineage>
</organism>
<keyword evidence="3" id="KW-1185">Reference proteome</keyword>
<feature type="region of interest" description="Disordered" evidence="1">
    <location>
        <begin position="37"/>
        <end position="60"/>
    </location>
</feature>
<dbReference type="EMBL" id="BAABKB010000023">
    <property type="protein sequence ID" value="GAA5023642.1"/>
    <property type="molecule type" value="Genomic_DNA"/>
</dbReference>
<reference evidence="3" key="1">
    <citation type="journal article" date="2019" name="Int. J. Syst. Evol. Microbiol.">
        <title>The Global Catalogue of Microorganisms (GCM) 10K type strain sequencing project: providing services to taxonomists for standard genome sequencing and annotation.</title>
        <authorList>
            <consortium name="The Broad Institute Genomics Platform"/>
            <consortium name="The Broad Institute Genome Sequencing Center for Infectious Disease"/>
            <person name="Wu L."/>
            <person name="Ma J."/>
        </authorList>
    </citation>
    <scope>NUCLEOTIDE SEQUENCE [LARGE SCALE GENOMIC DNA]</scope>
    <source>
        <strain evidence="3">JCM 18409</strain>
    </source>
</reference>
<protein>
    <submittedName>
        <fullName evidence="2">Uncharacterized protein</fullName>
    </submittedName>
</protein>